<organism evidence="4 5">
    <name type="scientific">Epicoccum nigrum</name>
    <name type="common">Soil fungus</name>
    <name type="synonym">Epicoccum purpurascens</name>
    <dbReference type="NCBI Taxonomy" id="105696"/>
    <lineage>
        <taxon>Eukaryota</taxon>
        <taxon>Fungi</taxon>
        <taxon>Dikarya</taxon>
        <taxon>Ascomycota</taxon>
        <taxon>Pezizomycotina</taxon>
        <taxon>Dothideomycetes</taxon>
        <taxon>Pleosporomycetidae</taxon>
        <taxon>Pleosporales</taxon>
        <taxon>Pleosporineae</taxon>
        <taxon>Didymellaceae</taxon>
        <taxon>Epicoccum</taxon>
    </lineage>
</organism>
<sequence length="362" mass="39160">MPTARIPILITGGCGFLGTEIVSALLSSSRYAITVIDINPPALGTSTFTQHVRYVRCNVLDLPSLESVLAETAPAVVVHTVGVYRLGAARYSMVGKEAEFQVNVEGTRNVVESAKKCGARGLVYTSSVTVVLDEMGVDFRNVDERWPTGRATTSYGQSKTLAEDIVLASNTPTFSTCSLRLSPILGPYDPTVIPTLYSCISQFQTPFILGTSTTALQDYIYVSNAADAHVLAVHNLLGPQTAAGEAFFVTNGQPLPLRHICLAVWKEFGHAPPFELQIPENMAWVLGAVAEAGAWLTGSETALSRGVVDDACRQRYVSITKARAVLGYKPRVSLEEGIRRSCEWYKGVLGSRQVRKERGGWS</sequence>
<dbReference type="Pfam" id="PF01073">
    <property type="entry name" value="3Beta_HSD"/>
    <property type="match status" value="1"/>
</dbReference>
<keyword evidence="5" id="KW-1185">Reference proteome</keyword>
<dbReference type="InterPro" id="IPR050177">
    <property type="entry name" value="Lipid_A_modif_metabolic_enz"/>
</dbReference>
<dbReference type="GO" id="GO:0016616">
    <property type="term" value="F:oxidoreductase activity, acting on the CH-OH group of donors, NAD or NADP as acceptor"/>
    <property type="evidence" value="ECO:0007669"/>
    <property type="project" value="InterPro"/>
</dbReference>
<dbReference type="Gene3D" id="3.40.50.720">
    <property type="entry name" value="NAD(P)-binding Rossmann-like Domain"/>
    <property type="match status" value="1"/>
</dbReference>
<evidence type="ECO:0000256" key="2">
    <source>
        <dbReference type="ARBA" id="ARBA00023002"/>
    </source>
</evidence>
<feature type="domain" description="3-beta hydroxysteroid dehydrogenase/isomerase" evidence="3">
    <location>
        <begin position="9"/>
        <end position="274"/>
    </location>
</feature>
<reference evidence="4 5" key="1">
    <citation type="journal article" date="2017" name="Genome Announc.">
        <title>Genome sequence of the saprophytic ascomycete Epicoccum nigrum ICMP 19927 strain isolated from New Zealand.</title>
        <authorList>
            <person name="Fokin M."/>
            <person name="Fleetwood D."/>
            <person name="Weir B.S."/>
            <person name="Villas-Boas S.G."/>
        </authorList>
    </citation>
    <scope>NUCLEOTIDE SEQUENCE [LARGE SCALE GENOMIC DNA]</scope>
    <source>
        <strain evidence="4 5">ICMP 19927</strain>
    </source>
</reference>
<dbReference type="AlphaFoldDB" id="A0A1Y2MDR8"/>
<evidence type="ECO:0000313" key="4">
    <source>
        <dbReference type="EMBL" id="OSS54230.1"/>
    </source>
</evidence>
<dbReference type="Proteomes" id="UP000193240">
    <property type="component" value="Unassembled WGS sequence"/>
</dbReference>
<dbReference type="STRING" id="105696.A0A1Y2MDR8"/>
<accession>A0A1Y2MDR8</accession>
<comment type="similarity">
    <text evidence="1">Belongs to the 3-beta-HSD family.</text>
</comment>
<protein>
    <recommendedName>
        <fullName evidence="3">3-beta hydroxysteroid dehydrogenase/isomerase domain-containing protein</fullName>
    </recommendedName>
</protein>
<gene>
    <name evidence="4" type="ORF">B5807_01701</name>
</gene>
<dbReference type="GO" id="GO:0006694">
    <property type="term" value="P:steroid biosynthetic process"/>
    <property type="evidence" value="ECO:0007669"/>
    <property type="project" value="InterPro"/>
</dbReference>
<name>A0A1Y2MDR8_EPING</name>
<evidence type="ECO:0000313" key="5">
    <source>
        <dbReference type="Proteomes" id="UP000193240"/>
    </source>
</evidence>
<dbReference type="PANTHER" id="PTHR43245:SF51">
    <property type="entry name" value="SHORT CHAIN DEHYDROGENASE_REDUCTASE FAMILY 42E, MEMBER 2"/>
    <property type="match status" value="1"/>
</dbReference>
<dbReference type="InterPro" id="IPR036291">
    <property type="entry name" value="NAD(P)-bd_dom_sf"/>
</dbReference>
<dbReference type="InterPro" id="IPR002225">
    <property type="entry name" value="3Beta_OHSteriod_DH/Estase"/>
</dbReference>
<proteinExistence type="inferred from homology"/>
<dbReference type="EMBL" id="KZ107838">
    <property type="protein sequence ID" value="OSS54230.1"/>
    <property type="molecule type" value="Genomic_DNA"/>
</dbReference>
<dbReference type="PANTHER" id="PTHR43245">
    <property type="entry name" value="BIFUNCTIONAL POLYMYXIN RESISTANCE PROTEIN ARNA"/>
    <property type="match status" value="1"/>
</dbReference>
<keyword evidence="2" id="KW-0560">Oxidoreductase</keyword>
<evidence type="ECO:0000259" key="3">
    <source>
        <dbReference type="Pfam" id="PF01073"/>
    </source>
</evidence>
<dbReference type="OMA" id="FPLEKHM"/>
<evidence type="ECO:0000256" key="1">
    <source>
        <dbReference type="ARBA" id="ARBA00009219"/>
    </source>
</evidence>
<dbReference type="SUPFAM" id="SSF51735">
    <property type="entry name" value="NAD(P)-binding Rossmann-fold domains"/>
    <property type="match status" value="1"/>
</dbReference>
<dbReference type="InParanoid" id="A0A1Y2MDR8"/>